<protein>
    <submittedName>
        <fullName evidence="1">AlpA family phage regulatory protein</fullName>
    </submittedName>
</protein>
<comment type="caution">
    <text evidence="1">The sequence shown here is derived from an EMBL/GenBank/DDBJ whole genome shotgun (WGS) entry which is preliminary data.</text>
</comment>
<sequence>MRLIRLKEVLHKTGLSKATLYRLIQSGDFPASVSIANRAVAWEESLVDEWLIKKVSEHNYKREQMEMRNSPNYVEPRQRYNPFARC</sequence>
<dbReference type="InterPro" id="IPR052931">
    <property type="entry name" value="Prophage_regulatory_activator"/>
</dbReference>
<dbReference type="PANTHER" id="PTHR36154">
    <property type="entry name" value="DNA-BINDING TRANSCRIPTIONAL ACTIVATOR ALPA"/>
    <property type="match status" value="1"/>
</dbReference>
<name>A0A418YAX1_9GAMM</name>
<keyword evidence="2" id="KW-1185">Reference proteome</keyword>
<dbReference type="AlphaFoldDB" id="A0A418YAX1"/>
<reference evidence="1 2" key="2">
    <citation type="submission" date="2019-01" db="EMBL/GenBank/DDBJ databases">
        <title>Motilimonas pumilus sp. nov., isolated from the gut of sea cucumber (Apostichopus japonicus).</title>
        <authorList>
            <person name="Wang F.-Q."/>
            <person name="Ren L.-H."/>
            <person name="Lin Y.-W."/>
            <person name="Sun G.-H."/>
            <person name="Du Z.-J."/>
            <person name="Zhao J.-X."/>
            <person name="Liu X.-J."/>
            <person name="Liu L.-J."/>
        </authorList>
    </citation>
    <scope>NUCLEOTIDE SEQUENCE [LARGE SCALE GENOMIC DNA]</scope>
    <source>
        <strain evidence="1 2">PLHSC7-2</strain>
    </source>
</reference>
<dbReference type="Gene3D" id="1.10.238.160">
    <property type="match status" value="1"/>
</dbReference>
<dbReference type="InterPro" id="IPR009061">
    <property type="entry name" value="DNA-bd_dom_put_sf"/>
</dbReference>
<dbReference type="OrthoDB" id="8455288at2"/>
<evidence type="ECO:0000313" key="1">
    <source>
        <dbReference type="EMBL" id="RJG40061.1"/>
    </source>
</evidence>
<accession>A0A418YAX1</accession>
<reference evidence="1 2" key="1">
    <citation type="submission" date="2018-09" db="EMBL/GenBank/DDBJ databases">
        <authorList>
            <person name="Wang F."/>
        </authorList>
    </citation>
    <scope>NUCLEOTIDE SEQUENCE [LARGE SCALE GENOMIC DNA]</scope>
    <source>
        <strain evidence="1 2">PLHSC7-2</strain>
    </source>
</reference>
<dbReference type="Pfam" id="PF05930">
    <property type="entry name" value="Phage_AlpA"/>
    <property type="match status" value="1"/>
</dbReference>
<evidence type="ECO:0000313" key="2">
    <source>
        <dbReference type="Proteomes" id="UP000283255"/>
    </source>
</evidence>
<organism evidence="1 2">
    <name type="scientific">Motilimonas pumila</name>
    <dbReference type="NCBI Taxonomy" id="2303987"/>
    <lineage>
        <taxon>Bacteria</taxon>
        <taxon>Pseudomonadati</taxon>
        <taxon>Pseudomonadota</taxon>
        <taxon>Gammaproteobacteria</taxon>
        <taxon>Alteromonadales</taxon>
        <taxon>Alteromonadales genera incertae sedis</taxon>
        <taxon>Motilimonas</taxon>
    </lineage>
</organism>
<dbReference type="RefSeq" id="WP_119912089.1">
    <property type="nucleotide sequence ID" value="NZ_QZCH01000030.1"/>
</dbReference>
<gene>
    <name evidence="1" type="ORF">D1Z90_17500</name>
</gene>
<dbReference type="PANTHER" id="PTHR36154:SF1">
    <property type="entry name" value="DNA-BINDING TRANSCRIPTIONAL ACTIVATOR ALPA"/>
    <property type="match status" value="1"/>
</dbReference>
<dbReference type="InterPro" id="IPR010260">
    <property type="entry name" value="AlpA"/>
</dbReference>
<proteinExistence type="predicted"/>
<dbReference type="EMBL" id="QZCH01000030">
    <property type="protein sequence ID" value="RJG40061.1"/>
    <property type="molecule type" value="Genomic_DNA"/>
</dbReference>
<dbReference type="Proteomes" id="UP000283255">
    <property type="component" value="Unassembled WGS sequence"/>
</dbReference>
<dbReference type="SUPFAM" id="SSF46955">
    <property type="entry name" value="Putative DNA-binding domain"/>
    <property type="match status" value="1"/>
</dbReference>